<feature type="region of interest" description="Disordered" evidence="1">
    <location>
        <begin position="21"/>
        <end position="97"/>
    </location>
</feature>
<evidence type="ECO:0000256" key="2">
    <source>
        <dbReference type="SAM" id="SignalP"/>
    </source>
</evidence>
<dbReference type="eggNOG" id="ENOG503171Y">
    <property type="taxonomic scope" value="Bacteria"/>
</dbReference>
<dbReference type="KEGG" id="bxe:Bxe_B1019"/>
<dbReference type="PATRIC" id="fig|266265.5.peg.6745"/>
<dbReference type="RefSeq" id="WP_011492243.1">
    <property type="nucleotide sequence ID" value="NC_007952.1"/>
</dbReference>
<dbReference type="KEGG" id="bxb:DR64_6340"/>
<evidence type="ECO:0000313" key="4">
    <source>
        <dbReference type="Proteomes" id="UP000001817"/>
    </source>
</evidence>
<dbReference type="OrthoDB" id="9012717at2"/>
<gene>
    <name evidence="3" type="ORF">Bxe_B1019</name>
</gene>
<protein>
    <submittedName>
        <fullName evidence="3">Uncharacterized protein</fullName>
    </submittedName>
</protein>
<name>Q13LV4_PARXL</name>
<evidence type="ECO:0000256" key="1">
    <source>
        <dbReference type="SAM" id="MobiDB-lite"/>
    </source>
</evidence>
<accession>Q13LV4</accession>
<proteinExistence type="predicted"/>
<keyword evidence="4" id="KW-1185">Reference proteome</keyword>
<dbReference type="EMBL" id="CP000271">
    <property type="protein sequence ID" value="ABE34935.1"/>
    <property type="molecule type" value="Genomic_DNA"/>
</dbReference>
<feature type="compositionally biased region" description="Polar residues" evidence="1">
    <location>
        <begin position="88"/>
        <end position="97"/>
    </location>
</feature>
<keyword evidence="2" id="KW-0732">Signal</keyword>
<organism evidence="3 4">
    <name type="scientific">Paraburkholderia xenovorans (strain LB400)</name>
    <dbReference type="NCBI Taxonomy" id="266265"/>
    <lineage>
        <taxon>Bacteria</taxon>
        <taxon>Pseudomonadati</taxon>
        <taxon>Pseudomonadota</taxon>
        <taxon>Betaproteobacteria</taxon>
        <taxon>Burkholderiales</taxon>
        <taxon>Burkholderiaceae</taxon>
        <taxon>Paraburkholderia</taxon>
    </lineage>
</organism>
<sequence>MKLRLLMAVASAVLLLAPRTASAQETQGQQGAGVPGHTMMQQNANESAQATTDMPFSESGQGMTPGAQPVQNVSYGGVAAGQSDAGDRQNQPCTSSGPLCRIYFGQ</sequence>
<feature type="signal peptide" evidence="2">
    <location>
        <begin position="1"/>
        <end position="23"/>
    </location>
</feature>
<feature type="compositionally biased region" description="Polar residues" evidence="1">
    <location>
        <begin position="39"/>
        <end position="62"/>
    </location>
</feature>
<feature type="chain" id="PRO_5004182486" evidence="2">
    <location>
        <begin position="24"/>
        <end position="106"/>
    </location>
</feature>
<dbReference type="Proteomes" id="UP000001817">
    <property type="component" value="Chromosome 2"/>
</dbReference>
<dbReference type="AlphaFoldDB" id="Q13LV4"/>
<evidence type="ECO:0000313" key="3">
    <source>
        <dbReference type="EMBL" id="ABE34935.1"/>
    </source>
</evidence>
<reference evidence="3 4" key="1">
    <citation type="journal article" date="2006" name="Proc. Natl. Acad. Sci. U.S.A.">
        <title>Burkholderia xenovorans LB400 harbors a multi-replicon, 9.73-Mbp genome shaped for versatility.</title>
        <authorList>
            <person name="Chain P.S."/>
            <person name="Denef V.J."/>
            <person name="Konstantinidis K.T."/>
            <person name="Vergez L.M."/>
            <person name="Agullo L."/>
            <person name="Reyes V.L."/>
            <person name="Hauser L."/>
            <person name="Cordova M."/>
            <person name="Gomez L."/>
            <person name="Gonzalez M."/>
            <person name="Land M."/>
            <person name="Lao V."/>
            <person name="Larimer F."/>
            <person name="LiPuma J.J."/>
            <person name="Mahenthiralingam E."/>
            <person name="Malfatti S.A."/>
            <person name="Marx C.J."/>
            <person name="Parnell J.J."/>
            <person name="Ramette A."/>
            <person name="Richardson P."/>
            <person name="Seeger M."/>
            <person name="Smith D."/>
            <person name="Spilker T."/>
            <person name="Sul W.J."/>
            <person name="Tsoi T.V."/>
            <person name="Ulrich L.E."/>
            <person name="Zhulin I.B."/>
            <person name="Tiedje J.M."/>
        </authorList>
    </citation>
    <scope>NUCLEOTIDE SEQUENCE [LARGE SCALE GENOMIC DNA]</scope>
    <source>
        <strain evidence="3 4">LB400</strain>
    </source>
</reference>